<dbReference type="EMBL" id="JACSPS010000003">
    <property type="protein sequence ID" value="MBD8018788.1"/>
    <property type="molecule type" value="Genomic_DNA"/>
</dbReference>
<proteinExistence type="predicted"/>
<keyword evidence="3" id="KW-1185">Reference proteome</keyword>
<dbReference type="RefSeq" id="WP_251833995.1">
    <property type="nucleotide sequence ID" value="NZ_JACSPS010000003.1"/>
</dbReference>
<keyword evidence="1" id="KW-0472">Membrane</keyword>
<name>A0ABR8WNY3_9FLAO</name>
<sequence length="100" mass="11329">MDAPLLISKNILIPMAVYGFVFTFITITFDVTPFNIPASFGSFLTYLAVMCSFVTVIVLIIDVFRNNLQSRYLWTLGFLVSGCFAGLYYLLKRDRLIPQA</sequence>
<keyword evidence="1" id="KW-1133">Transmembrane helix</keyword>
<evidence type="ECO:0000313" key="2">
    <source>
        <dbReference type="EMBL" id="MBD8018788.1"/>
    </source>
</evidence>
<organism evidence="2 3">
    <name type="scientific">Kaistella pullorum</name>
    <dbReference type="NCBI Taxonomy" id="2763074"/>
    <lineage>
        <taxon>Bacteria</taxon>
        <taxon>Pseudomonadati</taxon>
        <taxon>Bacteroidota</taxon>
        <taxon>Flavobacteriia</taxon>
        <taxon>Flavobacteriales</taxon>
        <taxon>Weeksellaceae</taxon>
        <taxon>Chryseobacterium group</taxon>
        <taxon>Kaistella</taxon>
    </lineage>
</organism>
<dbReference type="Proteomes" id="UP000626242">
    <property type="component" value="Unassembled WGS sequence"/>
</dbReference>
<protein>
    <submittedName>
        <fullName evidence="2">Uncharacterized protein</fullName>
    </submittedName>
</protein>
<feature type="transmembrane region" description="Helical" evidence="1">
    <location>
        <begin position="73"/>
        <end position="91"/>
    </location>
</feature>
<comment type="caution">
    <text evidence="2">The sequence shown here is derived from an EMBL/GenBank/DDBJ whole genome shotgun (WGS) entry which is preliminary data.</text>
</comment>
<keyword evidence="1" id="KW-0812">Transmembrane</keyword>
<reference evidence="2 3" key="1">
    <citation type="submission" date="2020-08" db="EMBL/GenBank/DDBJ databases">
        <title>A Genomic Blueprint of the Chicken Gut Microbiome.</title>
        <authorList>
            <person name="Gilroy R."/>
            <person name="Ravi A."/>
            <person name="Getino M."/>
            <person name="Pursley I."/>
            <person name="Horton D.L."/>
            <person name="Alikhan N.-F."/>
            <person name="Baker D."/>
            <person name="Gharbi K."/>
            <person name="Hall N."/>
            <person name="Watson M."/>
            <person name="Adriaenssens E.M."/>
            <person name="Foster-Nyarko E."/>
            <person name="Jarju S."/>
            <person name="Secka A."/>
            <person name="Antonio M."/>
            <person name="Oren A."/>
            <person name="Chaudhuri R."/>
            <person name="La Ragione R.M."/>
            <person name="Hildebrand F."/>
            <person name="Pallen M.J."/>
        </authorList>
    </citation>
    <scope>NUCLEOTIDE SEQUENCE [LARGE SCALE GENOMIC DNA]</scope>
    <source>
        <strain evidence="2 3">Sa1CVA4</strain>
    </source>
</reference>
<feature type="transmembrane region" description="Helical" evidence="1">
    <location>
        <begin position="43"/>
        <end position="61"/>
    </location>
</feature>
<accession>A0ABR8WNY3</accession>
<gene>
    <name evidence="2" type="ORF">H9628_09910</name>
</gene>
<evidence type="ECO:0000256" key="1">
    <source>
        <dbReference type="SAM" id="Phobius"/>
    </source>
</evidence>
<evidence type="ECO:0000313" key="3">
    <source>
        <dbReference type="Proteomes" id="UP000626242"/>
    </source>
</evidence>
<feature type="transmembrane region" description="Helical" evidence="1">
    <location>
        <begin position="12"/>
        <end position="31"/>
    </location>
</feature>